<dbReference type="Proteomes" id="UP000215196">
    <property type="component" value="Chromosome 1"/>
</dbReference>
<dbReference type="PANTHER" id="PTHR48080">
    <property type="entry name" value="D-GALACTONATE DEHYDRATASE-RELATED"/>
    <property type="match status" value="1"/>
</dbReference>
<dbReference type="PANTHER" id="PTHR48080:SF3">
    <property type="entry name" value="ENOLASE SUPERFAMILY MEMBER DDB_G0284701"/>
    <property type="match status" value="1"/>
</dbReference>
<organism evidence="4 5">
    <name type="scientific">Chryseobacterium taklimakanense</name>
    <dbReference type="NCBI Taxonomy" id="536441"/>
    <lineage>
        <taxon>Bacteria</taxon>
        <taxon>Pseudomonadati</taxon>
        <taxon>Bacteroidota</taxon>
        <taxon>Flavobacteriia</taxon>
        <taxon>Flavobacteriales</taxon>
        <taxon>Weeksellaceae</taxon>
        <taxon>Chryseobacterium group</taxon>
        <taxon>Chryseobacterium</taxon>
    </lineage>
</organism>
<dbReference type="Gene3D" id="3.30.390.10">
    <property type="entry name" value="Enolase-like, N-terminal domain"/>
    <property type="match status" value="1"/>
</dbReference>
<dbReference type="SUPFAM" id="SSF51604">
    <property type="entry name" value="Enolase C-terminal domain-like"/>
    <property type="match status" value="1"/>
</dbReference>
<dbReference type="EMBL" id="LT906465">
    <property type="protein sequence ID" value="SNV44874.1"/>
    <property type="molecule type" value="Genomic_DNA"/>
</dbReference>
<keyword evidence="5" id="KW-1185">Reference proteome</keyword>
<keyword evidence="2" id="KW-0479">Metal-binding</keyword>
<dbReference type="AlphaFoldDB" id="A0A239XFT7"/>
<sequence length="330" mass="37244">MKIEWKRTRLKLKETFSISYGSYDFRDALLVSLSEDGKTGYGECVAINYYGINLDKFDEILREIQHLIEAHDIVHPKVFFEFLKSLNLHSFLLSALDCAYWDLYGKLTDRTFSDLNDLSNNYLPESSYTISIAGIDEQIKKIQKSEWNKLKVKCKGLNRENIYKLLDTGKGISLDSNTSFSDEDCEFLQENEFSKNFLYVEQPRPVGEYFVLNKSKNVNWMADEDCQDITYLEKLQPHYSSINIKLMKCGGLTPALELISEAKKFGYKVMIGCMTESSVGISAGIAISGLCDFADLDGASLISNDFAKGSFVEGGKLILSEEPGLGISLL</sequence>
<dbReference type="Pfam" id="PF13378">
    <property type="entry name" value="MR_MLE_C"/>
    <property type="match status" value="1"/>
</dbReference>
<dbReference type="EC" id="5.1.1.-" evidence="4"/>
<feature type="domain" description="Enolase C-terminal" evidence="3">
    <location>
        <begin position="166"/>
        <end position="329"/>
    </location>
</feature>
<dbReference type="GO" id="GO:0016854">
    <property type="term" value="F:racemase and epimerase activity"/>
    <property type="evidence" value="ECO:0007669"/>
    <property type="project" value="UniProtKB-ARBA"/>
</dbReference>
<evidence type="ECO:0000259" key="3">
    <source>
        <dbReference type="Pfam" id="PF13378"/>
    </source>
</evidence>
<reference evidence="4 5" key="1">
    <citation type="submission" date="2017-06" db="EMBL/GenBank/DDBJ databases">
        <authorList>
            <consortium name="Pathogen Informatics"/>
        </authorList>
    </citation>
    <scope>NUCLEOTIDE SEQUENCE [LARGE SCALE GENOMIC DNA]</scope>
    <source>
        <strain evidence="4 5">NCTC13490</strain>
    </source>
</reference>
<dbReference type="GO" id="GO:0046872">
    <property type="term" value="F:metal ion binding"/>
    <property type="evidence" value="ECO:0007669"/>
    <property type="project" value="UniProtKB-KW"/>
</dbReference>
<name>A0A239XFT7_9FLAO</name>
<dbReference type="KEGG" id="ctak:4412677_01447"/>
<accession>A0A239XFT7</accession>
<evidence type="ECO:0000313" key="5">
    <source>
        <dbReference type="Proteomes" id="UP000215196"/>
    </source>
</evidence>
<dbReference type="InterPro" id="IPR036849">
    <property type="entry name" value="Enolase-like_C_sf"/>
</dbReference>
<protein>
    <submittedName>
        <fullName evidence="4">L-Ala-D/L-Glu epimerase</fullName>
        <ecNumber evidence="4">5.1.1.-</ecNumber>
    </submittedName>
</protein>
<evidence type="ECO:0000313" key="4">
    <source>
        <dbReference type="EMBL" id="SNV44874.1"/>
    </source>
</evidence>
<evidence type="ECO:0000256" key="1">
    <source>
        <dbReference type="ARBA" id="ARBA00008031"/>
    </source>
</evidence>
<gene>
    <name evidence="4" type="primary">ycjG</name>
    <name evidence="4" type="ORF">SAMEA4412677_01447</name>
</gene>
<dbReference type="InterPro" id="IPR029017">
    <property type="entry name" value="Enolase-like_N"/>
</dbReference>
<dbReference type="Gene3D" id="3.20.20.120">
    <property type="entry name" value="Enolase-like C-terminal domain"/>
    <property type="match status" value="1"/>
</dbReference>
<dbReference type="InterPro" id="IPR034593">
    <property type="entry name" value="DgoD-like"/>
</dbReference>
<dbReference type="InterPro" id="IPR029065">
    <property type="entry name" value="Enolase_C-like"/>
</dbReference>
<proteinExistence type="inferred from homology"/>
<comment type="similarity">
    <text evidence="1">Belongs to the mandelate racemase/muconate lactonizing enzyme family.</text>
</comment>
<evidence type="ECO:0000256" key="2">
    <source>
        <dbReference type="ARBA" id="ARBA00022723"/>
    </source>
</evidence>
<keyword evidence="4" id="KW-0413">Isomerase</keyword>
<dbReference type="RefSeq" id="WP_095071865.1">
    <property type="nucleotide sequence ID" value="NZ_LT906465.1"/>
</dbReference>
<dbReference type="SUPFAM" id="SSF54826">
    <property type="entry name" value="Enolase N-terminal domain-like"/>
    <property type="match status" value="1"/>
</dbReference>